<dbReference type="Pfam" id="PF08348">
    <property type="entry name" value="PAS_6"/>
    <property type="match status" value="1"/>
</dbReference>
<dbReference type="PANTHER" id="PTHR35568:SF1">
    <property type="entry name" value="TRANSCRIPTIONAL REGULATOR DAUR"/>
    <property type="match status" value="1"/>
</dbReference>
<dbReference type="InterPro" id="IPR039445">
    <property type="entry name" value="DauR-like_HTH"/>
</dbReference>
<protein>
    <recommendedName>
        <fullName evidence="5">Transcriptional regulator</fullName>
    </recommendedName>
</protein>
<dbReference type="STRING" id="280332.CQ12_35985"/>
<dbReference type="OrthoDB" id="9796595at2"/>
<comment type="caution">
    <text evidence="3">The sequence shown here is derived from an EMBL/GenBank/DDBJ whole genome shotgun (WGS) entry which is preliminary data.</text>
</comment>
<organism evidence="3 4">
    <name type="scientific">Bradyrhizobium jicamae</name>
    <dbReference type="NCBI Taxonomy" id="280332"/>
    <lineage>
        <taxon>Bacteria</taxon>
        <taxon>Pseudomonadati</taxon>
        <taxon>Pseudomonadota</taxon>
        <taxon>Alphaproteobacteria</taxon>
        <taxon>Hyphomicrobiales</taxon>
        <taxon>Nitrobacteraceae</taxon>
        <taxon>Bradyrhizobium</taxon>
    </lineage>
</organism>
<dbReference type="InterPro" id="IPR039446">
    <property type="entry name" value="DauR-like"/>
</dbReference>
<dbReference type="Pfam" id="PF13309">
    <property type="entry name" value="HTH_22"/>
    <property type="match status" value="1"/>
</dbReference>
<dbReference type="Proteomes" id="UP000050863">
    <property type="component" value="Unassembled WGS sequence"/>
</dbReference>
<dbReference type="InterPro" id="IPR013559">
    <property type="entry name" value="YheO"/>
</dbReference>
<reference evidence="3 4" key="1">
    <citation type="submission" date="2014-03" db="EMBL/GenBank/DDBJ databases">
        <title>Bradyrhizobium valentinum sp. nov., isolated from effective nodules of Lupinus mariae-josephae, a lupine endemic of basic-lime soils in Eastern Spain.</title>
        <authorList>
            <person name="Duran D."/>
            <person name="Rey L."/>
            <person name="Navarro A."/>
            <person name="Busquets A."/>
            <person name="Imperial J."/>
            <person name="Ruiz-Argueso T."/>
        </authorList>
    </citation>
    <scope>NUCLEOTIDE SEQUENCE [LARGE SCALE GENOMIC DNA]</scope>
    <source>
        <strain evidence="3 4">PAC68</strain>
    </source>
</reference>
<accession>A0A0R3KSA1</accession>
<evidence type="ECO:0000313" key="3">
    <source>
        <dbReference type="EMBL" id="KRQ96430.1"/>
    </source>
</evidence>
<sequence length="235" mass="25942">MTARREHELHEEEVLRLLASAVRVIGSVVGNNVEVVLHDLRKPEYSILEIANAHVTGRKKGDAVIAGVRTDKAFISAMEESSEPISLILDYETSSRSGSPLRSSTAVYRGRKNKPFAALCVNVDHAEIKRAITLLEGLANIVPPQPTKSRRGDQTAEPEPDNIEVLMHEIISTATEQSESSNRNDTKKANLLAVQKMQERGIFIIKGGVEMAAKALGVTRYTIYNYLDELKNAPR</sequence>
<dbReference type="EMBL" id="LLXZ01000198">
    <property type="protein sequence ID" value="KRQ96430.1"/>
    <property type="molecule type" value="Genomic_DNA"/>
</dbReference>
<evidence type="ECO:0000313" key="4">
    <source>
        <dbReference type="Proteomes" id="UP000050863"/>
    </source>
</evidence>
<evidence type="ECO:0000259" key="2">
    <source>
        <dbReference type="Pfam" id="PF13309"/>
    </source>
</evidence>
<evidence type="ECO:0000259" key="1">
    <source>
        <dbReference type="Pfam" id="PF08348"/>
    </source>
</evidence>
<dbReference type="AlphaFoldDB" id="A0A0R3KSA1"/>
<dbReference type="RefSeq" id="WP_057839751.1">
    <property type="nucleotide sequence ID" value="NZ_LLXZ01000198.1"/>
</dbReference>
<name>A0A0R3KSA1_9BRAD</name>
<feature type="domain" description="Transcriptional regulator DauR-like HTH" evidence="2">
    <location>
        <begin position="167"/>
        <end position="228"/>
    </location>
</feature>
<proteinExistence type="predicted"/>
<gene>
    <name evidence="3" type="ORF">CQ12_35985</name>
</gene>
<dbReference type="PANTHER" id="PTHR35568">
    <property type="entry name" value="TRANSCRIPTIONAL REGULATOR DAUR"/>
    <property type="match status" value="1"/>
</dbReference>
<evidence type="ECO:0008006" key="5">
    <source>
        <dbReference type="Google" id="ProtNLM"/>
    </source>
</evidence>
<feature type="domain" description="YheO-like" evidence="1">
    <location>
        <begin position="16"/>
        <end position="131"/>
    </location>
</feature>
<keyword evidence="4" id="KW-1185">Reference proteome</keyword>